<accession>A0A7J6TTX0</accession>
<gene>
    <name evidence="2" type="ORF">FOZ62_031952</name>
</gene>
<reference evidence="2 3" key="1">
    <citation type="submission" date="2020-04" db="EMBL/GenBank/DDBJ databases">
        <title>Perkinsus olseni comparative genomics.</title>
        <authorList>
            <person name="Bogema D.R."/>
        </authorList>
    </citation>
    <scope>NUCLEOTIDE SEQUENCE [LARGE SCALE GENOMIC DNA]</scope>
    <source>
        <strain evidence="2">ATCC PRA-205</strain>
    </source>
</reference>
<sequence length="213" mass="25052">MVKLRLSSTEEEVMIRQHERNERIKRMMAVRHGEIVRSKRIHHGRLARMKLDRDLKSQQNKQHSIIHHINSRKEELKALLQAKEDIKATLNQGQRDATLIAAAASSNNTTPSRDEKLIWQRYQDALDTLHRERGYLEEEDDKVMTRILNARYRANKLSSSYKPKDTLLLPTSDDIFMPNNDDKKRGAWVSQEHLTQYAETAYHMYQPHEDNGE</sequence>
<name>A0A7J6TTX0_PEROL</name>
<organism evidence="2 3">
    <name type="scientific">Perkinsus olseni</name>
    <name type="common">Perkinsus atlanticus</name>
    <dbReference type="NCBI Taxonomy" id="32597"/>
    <lineage>
        <taxon>Eukaryota</taxon>
        <taxon>Sar</taxon>
        <taxon>Alveolata</taxon>
        <taxon>Perkinsozoa</taxon>
        <taxon>Perkinsea</taxon>
        <taxon>Perkinsida</taxon>
        <taxon>Perkinsidae</taxon>
        <taxon>Perkinsus</taxon>
    </lineage>
</organism>
<feature type="coiled-coil region" evidence="1">
    <location>
        <begin position="69"/>
        <end position="96"/>
    </location>
</feature>
<dbReference type="EMBL" id="JABANM010005119">
    <property type="protein sequence ID" value="KAF4748151.1"/>
    <property type="molecule type" value="Genomic_DNA"/>
</dbReference>
<feature type="non-terminal residue" evidence="2">
    <location>
        <position position="1"/>
    </location>
</feature>
<evidence type="ECO:0000313" key="3">
    <source>
        <dbReference type="Proteomes" id="UP000574390"/>
    </source>
</evidence>
<comment type="caution">
    <text evidence="2">The sequence shown here is derived from an EMBL/GenBank/DDBJ whole genome shotgun (WGS) entry which is preliminary data.</text>
</comment>
<proteinExistence type="predicted"/>
<dbReference type="Proteomes" id="UP000574390">
    <property type="component" value="Unassembled WGS sequence"/>
</dbReference>
<evidence type="ECO:0000313" key="2">
    <source>
        <dbReference type="EMBL" id="KAF4748151.1"/>
    </source>
</evidence>
<protein>
    <submittedName>
        <fullName evidence="2">Uncharacterized protein</fullName>
    </submittedName>
</protein>
<evidence type="ECO:0000256" key="1">
    <source>
        <dbReference type="SAM" id="Coils"/>
    </source>
</evidence>
<dbReference type="AlphaFoldDB" id="A0A7J6TTX0"/>
<keyword evidence="1" id="KW-0175">Coiled coil</keyword>